<evidence type="ECO:0000256" key="1">
    <source>
        <dbReference type="SAM" id="MobiDB-lite"/>
    </source>
</evidence>
<feature type="region of interest" description="Disordered" evidence="1">
    <location>
        <begin position="107"/>
        <end position="204"/>
    </location>
</feature>
<dbReference type="Proteomes" id="UP001215598">
    <property type="component" value="Unassembled WGS sequence"/>
</dbReference>
<evidence type="ECO:0000313" key="3">
    <source>
        <dbReference type="Proteomes" id="UP001215598"/>
    </source>
</evidence>
<sequence length="299" mass="33376">MRTPHSNRALLDLNELGIPSGRREWQRKLCRYLAIRHGPTARGNGDAICVRHLRLYCREEDNGQGSLVVHGRHHVERALQTLVRPENRLTFDASDAKQLGLLAACNGLNSTRDNPSRAASRMSPTSTNGEESGEEGRGEGEKGKDTRDVDRQNQVRTSSNARGVWGKKIASRHRATLIQNPSNSRGHIADATPNTRQGPEQRKNKACRQMQIPLTAETPLAREGPGMHESDVLNGEGRRVRGGRARLGPSACMPNRLRKEENARECRMSARNECVNAARRGVNVWKREESTQHVSTKRQ</sequence>
<evidence type="ECO:0000313" key="2">
    <source>
        <dbReference type="EMBL" id="KAJ7715684.1"/>
    </source>
</evidence>
<keyword evidence="3" id="KW-1185">Reference proteome</keyword>
<protein>
    <submittedName>
        <fullName evidence="2">Uncharacterized protein</fullName>
    </submittedName>
</protein>
<dbReference type="EMBL" id="JARKIB010000303">
    <property type="protein sequence ID" value="KAJ7715684.1"/>
    <property type="molecule type" value="Genomic_DNA"/>
</dbReference>
<accession>A0AAD7HA93</accession>
<name>A0AAD7HA93_9AGAR</name>
<comment type="caution">
    <text evidence="2">The sequence shown here is derived from an EMBL/GenBank/DDBJ whole genome shotgun (WGS) entry which is preliminary data.</text>
</comment>
<organism evidence="2 3">
    <name type="scientific">Mycena metata</name>
    <dbReference type="NCBI Taxonomy" id="1033252"/>
    <lineage>
        <taxon>Eukaryota</taxon>
        <taxon>Fungi</taxon>
        <taxon>Dikarya</taxon>
        <taxon>Basidiomycota</taxon>
        <taxon>Agaricomycotina</taxon>
        <taxon>Agaricomycetes</taxon>
        <taxon>Agaricomycetidae</taxon>
        <taxon>Agaricales</taxon>
        <taxon>Marasmiineae</taxon>
        <taxon>Mycenaceae</taxon>
        <taxon>Mycena</taxon>
    </lineage>
</organism>
<feature type="compositionally biased region" description="Basic and acidic residues" evidence="1">
    <location>
        <begin position="134"/>
        <end position="153"/>
    </location>
</feature>
<dbReference type="AlphaFoldDB" id="A0AAD7HA93"/>
<proteinExistence type="predicted"/>
<reference evidence="2" key="1">
    <citation type="submission" date="2023-03" db="EMBL/GenBank/DDBJ databases">
        <title>Massive genome expansion in bonnet fungi (Mycena s.s.) driven by repeated elements and novel gene families across ecological guilds.</title>
        <authorList>
            <consortium name="Lawrence Berkeley National Laboratory"/>
            <person name="Harder C.B."/>
            <person name="Miyauchi S."/>
            <person name="Viragh M."/>
            <person name="Kuo A."/>
            <person name="Thoen E."/>
            <person name="Andreopoulos B."/>
            <person name="Lu D."/>
            <person name="Skrede I."/>
            <person name="Drula E."/>
            <person name="Henrissat B."/>
            <person name="Morin E."/>
            <person name="Kohler A."/>
            <person name="Barry K."/>
            <person name="LaButti K."/>
            <person name="Morin E."/>
            <person name="Salamov A."/>
            <person name="Lipzen A."/>
            <person name="Mereny Z."/>
            <person name="Hegedus B."/>
            <person name="Baldrian P."/>
            <person name="Stursova M."/>
            <person name="Weitz H."/>
            <person name="Taylor A."/>
            <person name="Grigoriev I.V."/>
            <person name="Nagy L.G."/>
            <person name="Martin F."/>
            <person name="Kauserud H."/>
        </authorList>
    </citation>
    <scope>NUCLEOTIDE SEQUENCE</scope>
    <source>
        <strain evidence="2">CBHHK182m</strain>
    </source>
</reference>
<gene>
    <name evidence="2" type="ORF">B0H16DRAFT_1477204</name>
</gene>